<accession>A0A2N7W895</accession>
<dbReference type="Proteomes" id="UP000235347">
    <property type="component" value="Unassembled WGS sequence"/>
</dbReference>
<dbReference type="PANTHER" id="PTHR14139:SF2">
    <property type="entry name" value="CALSYNTENIN-1"/>
    <property type="match status" value="1"/>
</dbReference>
<feature type="region of interest" description="Disordered" evidence="1">
    <location>
        <begin position="66"/>
        <end position="107"/>
    </location>
</feature>
<proteinExistence type="predicted"/>
<keyword evidence="4" id="KW-1185">Reference proteome</keyword>
<dbReference type="InterPro" id="IPR015919">
    <property type="entry name" value="Cadherin-like_sf"/>
</dbReference>
<evidence type="ECO:0000313" key="4">
    <source>
        <dbReference type="Proteomes" id="UP000235347"/>
    </source>
</evidence>
<evidence type="ECO:0000259" key="2">
    <source>
        <dbReference type="Pfam" id="PF14252"/>
    </source>
</evidence>
<evidence type="ECO:0000313" key="3">
    <source>
        <dbReference type="EMBL" id="PMS25621.1"/>
    </source>
</evidence>
<name>A0A2N7W895_9BURK</name>
<feature type="compositionally biased region" description="Low complexity" evidence="1">
    <location>
        <begin position="70"/>
        <end position="89"/>
    </location>
</feature>
<evidence type="ECO:0000256" key="1">
    <source>
        <dbReference type="SAM" id="MobiDB-lite"/>
    </source>
</evidence>
<organism evidence="3 4">
    <name type="scientific">Trinickia soli</name>
    <dbReference type="NCBI Taxonomy" id="380675"/>
    <lineage>
        <taxon>Bacteria</taxon>
        <taxon>Pseudomonadati</taxon>
        <taxon>Pseudomonadota</taxon>
        <taxon>Betaproteobacteria</taxon>
        <taxon>Burkholderiales</taxon>
        <taxon>Burkholderiaceae</taxon>
        <taxon>Trinickia</taxon>
    </lineage>
</organism>
<feature type="region of interest" description="Disordered" evidence="1">
    <location>
        <begin position="1282"/>
        <end position="1308"/>
    </location>
</feature>
<comment type="caution">
    <text evidence="3">The sequence shown here is derived from an EMBL/GenBank/DDBJ whole genome shotgun (WGS) entry which is preliminary data.</text>
</comment>
<dbReference type="EMBL" id="PNYB01000006">
    <property type="protein sequence ID" value="PMS25621.1"/>
    <property type="molecule type" value="Genomic_DNA"/>
</dbReference>
<sequence length="2672" mass="265767">MKLAASLSKLLGAMRSPATHARRERAALPAPLLVALEPRIVYDASAASIGAAAVVAQHHANVDGHPASLAQEGASPAAQAQSATAARTSNLSDATPRHGYMTPAAGDATAASSTMRAVHGFTDAVAQSAEKQVVFINSNVTGYQTLVAGLPQGTQYVILDSTKDGLAQIEQYLQQHSGVSAIHLVSHGSDGNVQIGSTWLNQGDIAAYSAELAQIGAAMRPGGDFLIYGCDVAQNADGKALVQQIASISGLNVGASTDATGAAALGGDWALEYDAGAVHTSVIFSQAAEQQYAGLLAVTDETYDGQIGYDTAGGAAGVTSFDLDGIHYTLDQAAEFAVDSTTVNQFGPPPLTTGPTDGVLFGNVQGTSLTSMTMSLQNGDKMAVQSFDVDINAPSVVAVEALNSLGSVVGTLTLDTSTNGGSSVFHVNVSGNAAFAGITSLRLRETDSAFLTPTLNNFTYVDLSSPPALTASGGSTAFVEGDNVASTPVAVDSGVTLTDGDATTAKQGSVSITGNFASGQDVLGFTNTSAAQYGDIAGSYNAATGVMTLTSASGTATIAQWQNAFRAVTYTDTAVTPTTSTRTVSFQLTSDAYQSSSNAVTKSVTVTGTDQTPIVTTTGGTTSYSGGASAITIDGGITVSDLDNTTQSSGTVSVSGGFHSGDTLSFTNDGATMGNVSASYNAATGVLTLTSAGATASDAQWADALKAVTFSSTSTTFGTRTISFATSDGTKTSTAATDTINVVNPVQVTTDSGSAAFVAGDNTASTPVAIDSGLTVTDTAATTLASATVAITGGFASGQDVVAFTNDGATMGNIAASYNAATGVLKLTSTGATATLAQWQSALRSVTYTDTAVTPNSATRTVSFTVVDSASNTSSAATRTVTVTDTDQTPIVTTTGGTTNYVGATSAVTIDTGISVSDLDNTTQSSGTVSVTGGFHSGDTLSFTNDGATMGNISASYNAATGVLTLTSAGSTASDAQWADALKSVTFSSTSTTYGSRTISFATSDGTKTSTAGTDTVNMTAPPTITTDSGSASFVAGDNTASTPVTIDSGLTVTDGSATTLGSTTVAITGGFHSGEDVLAFTNDGATMGNIAASYNAATGVLTLTSTGATATLAQWQSALRSITYTDTAVTPNNATRTISFTAVDGVSNTSATATRNVTITDTDQTPIVTTTGGTTNYAGGTSATTIDGGITVSDLDNTTQSSGTVSVSGGFHSGDTLSFTSDGATMGNISASYNAATGVLTLTSAGSTASDAQWADALKSVTFSSTSTTYGSRTISFATSDGTKTSTAGTDTVNMTAPPTVTTDSGSASFVAGDNTASTPVTIDSGLTVTDGSATTLGSTTVAITGGFHSGEDVLAFTNDGATMGNIAASYNAATGVLTLTSTGATATLAQWQSALRSITYTDTAVTPNNATRTISFTAVDGASNTSATATRNVTITDTDQTPIVTTTGGTTNYVGGTSATTIDGGITVSDLDNTTQSSGTVSVTGGFHSGDTLSFVNTNPTTFGNIVGSYNAATGVLTLTSVGAVATDAQWSAALSAVTFSAGSSATPGNRTISFTTSDGTKTSTAATDTVSVLGPPTITTDSGSASFVAGDNTASTPVAIDSGLTVTDGSSPTLASATVAITGNFHSGEDVLAFTNTSSTTYGNIAASYNAATGVLTLTSSGASASLAQWQAALDAVTYTDTAVKPNNATRTISFAAVDTGAVTSNTATRAVTVADTDQTPIVTTTGGTTNYVGGTSAATIDGGISVTDLDNTTQSSGTVSVTGGFHSGDTLSFVNTNPTTFGNIVGSYNAATGVLTLTSVGAVATDAQWSAALSAVMFSAGSSATPGNRTISFTTSDGTKISTAAIDTVSVLGPPTITTDSGSASFVAGDNTASTPVAIDSGLTVTDGSSPTLASATVAITGNFHSGEDVLAFTNTSSTTYGNIAASYNAATGVLTLTSSGASASLAQWQAALDAVTYTDTAVKPNNATRTISFAAVDTGAVTSNTATRAVTVTDTDQTPIVTTTGGAASYVAGATGAVVNPHVSVSDLDNPTQALATVSITGNFHSGEDVLAFTNGNATAFGNIAASYNAATGVLTLTSAGSTATDAQWASALSAVTFASNGAHFGDRTIAFATNDGAKTSAAATATVTVLDRPHIGTDSGAASFTAADNAPPTPIVVSPHLTLTDASSTTLSSATVAITGGFHAGEDVLAFNNDGATMGNIAASYNANTGVLTLTSAGGTATLAQWQAALASISYTDTAVTPDHATRTVSFTVTDGNGTASAVQTRDVTVTDTDQTPLLTVGGTATFTARGNGSTPVAVAPQVTLSDLDNTTLASAQVTISGGFDPAHDTLAFVGSTATTGNIAASYNAATGVLTMTSAGATATLAQWRTALQSVTYSDSSMRAGDGRTVTFTVSDGAKTSAAASNTITIVKGPAFPPILPPPPPIVEPPAPTPPVPFVGSDNTSPPDVLQEFNAPTPIGSVPVVPTMTFSDPSAPQNAFSLDRATVSHFDPTALNAAIAITPVPMPESLPDVSFTLAPSDPFSISVATLLPPSEAMHGGSDVTVMLANGRTLPGWIHYDAANGVLRGKVPPGVEDVRIVVQTRDASGHETRREIVLAPHDKHAGPHAGSHGVAHPKPQGHASRTSGEPSIARAAVPVGKPSLDQQFAQARAALHVSRPGGAARRV</sequence>
<reference evidence="3 4" key="1">
    <citation type="submission" date="2018-01" db="EMBL/GenBank/DDBJ databases">
        <title>Whole genome analyses suggest that Burkholderia sensu lato contains two further novel genera in the rhizoxinica-symbiotica group Mycetohabitans gen. nov., and Trinickia gen. nov.: implications for the evolution of diazotrophy and nodulation in the Burkholderiaceae.</title>
        <authorList>
            <person name="Estrada-de los Santos P."/>
            <person name="Palmer M."/>
            <person name="Chavez-Ramirez B."/>
            <person name="Beukes C."/>
            <person name="Steenkamp E.T."/>
            <person name="Hirsch A.M."/>
            <person name="Manyaka P."/>
            <person name="Maluk M."/>
            <person name="Lafos M."/>
            <person name="Crook M."/>
            <person name="Gross E."/>
            <person name="Simon M.F."/>
            <person name="Bueno dos Reis Junior F."/>
            <person name="Poole P.S."/>
            <person name="Venter S.N."/>
            <person name="James E.K."/>
        </authorList>
    </citation>
    <scope>NUCLEOTIDE SEQUENCE [LARGE SCALE GENOMIC DNA]</scope>
    <source>
        <strain evidence="3 4">GP25-8</strain>
    </source>
</reference>
<dbReference type="GO" id="GO:0005509">
    <property type="term" value="F:calcium ion binding"/>
    <property type="evidence" value="ECO:0007669"/>
    <property type="project" value="InterPro"/>
</dbReference>
<feature type="domain" description="DUF4347" evidence="2">
    <location>
        <begin position="133"/>
        <end position="296"/>
    </location>
</feature>
<feature type="region of interest" description="Disordered" evidence="1">
    <location>
        <begin position="2607"/>
        <end position="2637"/>
    </location>
</feature>
<dbReference type="Pfam" id="PF14252">
    <property type="entry name" value="DUF4347"/>
    <property type="match status" value="1"/>
</dbReference>
<dbReference type="PANTHER" id="PTHR14139">
    <property type="entry name" value="CALSYNTENIN"/>
    <property type="match status" value="1"/>
</dbReference>
<dbReference type="GO" id="GO:0016020">
    <property type="term" value="C:membrane"/>
    <property type="evidence" value="ECO:0007669"/>
    <property type="project" value="InterPro"/>
</dbReference>
<dbReference type="SUPFAM" id="SSF49313">
    <property type="entry name" value="Cadherin-like"/>
    <property type="match status" value="1"/>
</dbReference>
<gene>
    <name evidence="3" type="ORF">C0Z19_08605</name>
</gene>
<protein>
    <recommendedName>
        <fullName evidence="2">DUF4347 domain-containing protein</fullName>
    </recommendedName>
</protein>
<dbReference type="RefSeq" id="WP_102609393.1">
    <property type="nucleotide sequence ID" value="NZ_PNYB01000006.1"/>
</dbReference>
<dbReference type="InterPro" id="IPR025592">
    <property type="entry name" value="DUF4347"/>
</dbReference>